<sequence length="280" mass="32424">MIEQLLRRGADPNLAKKHYDLTPLHFNCAMSSEKYLAGVVLKIMNEDSHQIMSINMRDRYGRTPLEWVVARLSPNTVNVLLDHGADLSNFVFPKERRFDYGVKSNGGINIKITSGILAVVESLETRGYELSRSDALTIMNLFAKHKLFVKRADLEEPNWQDHEEVTSFAKEMMISPSLSLYDLLHLQPDEVTKRITFKEFFEFARSKKKLSTLRKKGFEACVVAHLCEKLSRRFFQSWTLYPFWDLIHKRLPLEGCDMILKNAMNEDLYHTFVTAGERSS</sequence>
<reference evidence="2 3" key="1">
    <citation type="journal article" date="2024" name="bioRxiv">
        <title>A reference genome for Trichogramma kaykai: A tiny desert-dwelling parasitoid wasp with competing sex-ratio distorters.</title>
        <authorList>
            <person name="Culotta J."/>
            <person name="Lindsey A.R."/>
        </authorList>
    </citation>
    <scope>NUCLEOTIDE SEQUENCE [LARGE SCALE GENOMIC DNA]</scope>
    <source>
        <strain evidence="2 3">KSX58</strain>
    </source>
</reference>
<comment type="caution">
    <text evidence="2">The sequence shown here is derived from an EMBL/GenBank/DDBJ whole genome shotgun (WGS) entry which is preliminary data.</text>
</comment>
<feature type="repeat" description="ANK" evidence="1">
    <location>
        <begin position="60"/>
        <end position="88"/>
    </location>
</feature>
<dbReference type="AlphaFoldDB" id="A0ABD2XLC2"/>
<name>A0ABD2XLC2_9HYME</name>
<dbReference type="InterPro" id="IPR036770">
    <property type="entry name" value="Ankyrin_rpt-contain_sf"/>
</dbReference>
<gene>
    <name evidence="2" type="ORF">TKK_001451</name>
</gene>
<accession>A0ABD2XLC2</accession>
<dbReference type="Pfam" id="PF12796">
    <property type="entry name" value="Ank_2"/>
    <property type="match status" value="1"/>
</dbReference>
<keyword evidence="1" id="KW-0040">ANK repeat</keyword>
<dbReference type="InterPro" id="IPR002110">
    <property type="entry name" value="Ankyrin_rpt"/>
</dbReference>
<evidence type="ECO:0000313" key="2">
    <source>
        <dbReference type="EMBL" id="KAL3406052.1"/>
    </source>
</evidence>
<dbReference type="PROSITE" id="PS50088">
    <property type="entry name" value="ANK_REPEAT"/>
    <property type="match status" value="1"/>
</dbReference>
<dbReference type="SUPFAM" id="SSF48403">
    <property type="entry name" value="Ankyrin repeat"/>
    <property type="match status" value="1"/>
</dbReference>
<keyword evidence="3" id="KW-1185">Reference proteome</keyword>
<protein>
    <submittedName>
        <fullName evidence="2">Uncharacterized protein</fullName>
    </submittedName>
</protein>
<evidence type="ECO:0000256" key="1">
    <source>
        <dbReference type="PROSITE-ProRule" id="PRU00023"/>
    </source>
</evidence>
<dbReference type="Proteomes" id="UP001627154">
    <property type="component" value="Unassembled WGS sequence"/>
</dbReference>
<organism evidence="2 3">
    <name type="scientific">Trichogramma kaykai</name>
    <dbReference type="NCBI Taxonomy" id="54128"/>
    <lineage>
        <taxon>Eukaryota</taxon>
        <taxon>Metazoa</taxon>
        <taxon>Ecdysozoa</taxon>
        <taxon>Arthropoda</taxon>
        <taxon>Hexapoda</taxon>
        <taxon>Insecta</taxon>
        <taxon>Pterygota</taxon>
        <taxon>Neoptera</taxon>
        <taxon>Endopterygota</taxon>
        <taxon>Hymenoptera</taxon>
        <taxon>Apocrita</taxon>
        <taxon>Proctotrupomorpha</taxon>
        <taxon>Chalcidoidea</taxon>
        <taxon>Trichogrammatidae</taxon>
        <taxon>Trichogramma</taxon>
    </lineage>
</organism>
<dbReference type="Gene3D" id="1.25.40.20">
    <property type="entry name" value="Ankyrin repeat-containing domain"/>
    <property type="match status" value="1"/>
</dbReference>
<evidence type="ECO:0000313" key="3">
    <source>
        <dbReference type="Proteomes" id="UP001627154"/>
    </source>
</evidence>
<dbReference type="EMBL" id="JBJJXI010000019">
    <property type="protein sequence ID" value="KAL3406052.1"/>
    <property type="molecule type" value="Genomic_DNA"/>
</dbReference>
<proteinExistence type="predicted"/>
<dbReference type="PROSITE" id="PS50297">
    <property type="entry name" value="ANK_REP_REGION"/>
    <property type="match status" value="1"/>
</dbReference>